<keyword evidence="3" id="KW-0964">Secreted</keyword>
<dbReference type="OrthoDB" id="2085385at2"/>
<feature type="non-terminal residue" evidence="10">
    <location>
        <position position="995"/>
    </location>
</feature>
<dbReference type="Gene3D" id="2.60.40.1280">
    <property type="match status" value="1"/>
</dbReference>
<dbReference type="AlphaFoldDB" id="E0E1E7"/>
<evidence type="ECO:0000256" key="1">
    <source>
        <dbReference type="ARBA" id="ARBA00004168"/>
    </source>
</evidence>
<feature type="compositionally biased region" description="Basic and acidic residues" evidence="6">
    <location>
        <begin position="128"/>
        <end position="165"/>
    </location>
</feature>
<dbReference type="GO" id="GO:0007155">
    <property type="term" value="P:cell adhesion"/>
    <property type="evidence" value="ECO:0007669"/>
    <property type="project" value="InterPro"/>
</dbReference>
<evidence type="ECO:0000259" key="9">
    <source>
        <dbReference type="Pfam" id="PF17961"/>
    </source>
</evidence>
<dbReference type="Gene3D" id="2.60.40.10">
    <property type="entry name" value="Immunoglobulins"/>
    <property type="match status" value="1"/>
</dbReference>
<evidence type="ECO:0000313" key="11">
    <source>
        <dbReference type="Proteomes" id="UP000003244"/>
    </source>
</evidence>
<dbReference type="InterPro" id="IPR008454">
    <property type="entry name" value="Collagen-bd_Cna-like_B-typ_dom"/>
</dbReference>
<evidence type="ECO:0000256" key="6">
    <source>
        <dbReference type="SAM" id="MobiDB-lite"/>
    </source>
</evidence>
<dbReference type="Pfam" id="PF05738">
    <property type="entry name" value="Cna_B"/>
    <property type="match status" value="1"/>
</dbReference>
<dbReference type="eggNOG" id="COG4932">
    <property type="taxonomic scope" value="Bacteria"/>
</dbReference>
<keyword evidence="2" id="KW-0134">Cell wall</keyword>
<dbReference type="SUPFAM" id="SSF49478">
    <property type="entry name" value="Cna protein B-type domain"/>
    <property type="match status" value="2"/>
</dbReference>
<dbReference type="Gene3D" id="2.60.40.1140">
    <property type="entry name" value="Collagen-binding surface protein Cna, B-type domain"/>
    <property type="match status" value="1"/>
</dbReference>
<sequence>MKKHMSILLTLVMVFNVLVSGIGNNLSYADDKVAYSQNVSADKAFTRSERTLKNNKNQIIQKSKNTGLDKKPIDKKPENPNKKDLDNKYVDGKIEDSKTKEDPKKKDLDKNSKDRKVENPRKNSGQDSEEKKLGKTEEKAKENTSSEQDKKQTSPEIKEENLESEKISFEKQEKGLIIKVDAPKGAFPKGTTVSVRLVSKLKDKIAYDITFKDNNNKEVQPAKGTEVKVSFILDRTSNLLPDDRPVNLKLYHVVNGVPKVIDTNRTAKGFMEEKGIQSVTLSGKVSHFSEFRLVAENDLDFDKIKKISPDSINSNNKNETGSLDTQKKDEDNVGNNKLKEQIYEVELVANSNHPSIYIKGLLPKGGYATARYVELSNNILPEYQRVVTAYDIKIFDDKGKEYQPIKPVRVTISDDKVKKELTKIGRKNIQVIHISKSGIPDKYSSAIVTSESKVSFNASSFSVYAFAIETRDTAKNPKEVDAKIIDFNIIRTNDENPANTYNYYEAFKIKIKWDASKYGKTLKREDFFKIKIPDEFILAHKIEFDLKTEDGKILGHLVATPNNEGGANVVVTFKDYVETHENIKGEFYLDSRFNTTKYVKQLDGSYTISYYFDGKTHTHHINPKPNVNPDEALAKWANKTKDALNEAEWVIRLNFKKGTFTDVVLSDELSSETGVLPEGIKYKLDTFRLKQAEFNSTGDDISESKYKSIKYEELKNYLKFDSNMRKFTFRMSDFLKDKGYSVDGKLQATQWYLFYKSTYEEGLKLKNKAEFKSKESIITGHSYYQVAGGSGTGGGDLTNKIKIKKVDSDNTNKPLGNAKFKIVKVGDPSKVWNIITNAQGEAETERLSQGDYEIIETDAPLGYLLDKTPIPVKVINGEATIATIKNKKGKITVKVTKKWENQDETPLMGDKPTISLQLLKDGQPEGTPVQLTNGNITHTWTNLDKTDEHGNDHKYSVQEVGEKDYKIQFDGNWYKVDYGADSQSGGLTVTNKKLK</sequence>
<feature type="compositionally biased region" description="Polar residues" evidence="6">
    <location>
        <begin position="310"/>
        <end position="324"/>
    </location>
</feature>
<dbReference type="RefSeq" id="WP_007788295.1">
    <property type="nucleotide sequence ID" value="NZ_ADGQ01000011.1"/>
</dbReference>
<dbReference type="InterPro" id="IPR041033">
    <property type="entry name" value="SpaA_PFL_dom_1"/>
</dbReference>
<feature type="region of interest" description="Disordered" evidence="6">
    <location>
        <begin position="53"/>
        <end position="165"/>
    </location>
</feature>
<dbReference type="Proteomes" id="UP000003244">
    <property type="component" value="Unassembled WGS sequence"/>
</dbReference>
<evidence type="ECO:0000259" key="8">
    <source>
        <dbReference type="Pfam" id="PF17802"/>
    </source>
</evidence>
<protein>
    <submittedName>
        <fullName evidence="10">Cna protein B-type domain protein</fullName>
    </submittedName>
</protein>
<dbReference type="InterPro" id="IPR041171">
    <property type="entry name" value="SDR_Ig"/>
</dbReference>
<feature type="domain" description="SDR-like Ig" evidence="9">
    <location>
        <begin position="505"/>
        <end position="600"/>
    </location>
</feature>
<evidence type="ECO:0000313" key="10">
    <source>
        <dbReference type="EMBL" id="EFM65279.1"/>
    </source>
</evidence>
<dbReference type="CDD" id="cd00222">
    <property type="entry name" value="CollagenBindB"/>
    <property type="match status" value="1"/>
</dbReference>
<keyword evidence="11" id="KW-1185">Reference proteome</keyword>
<dbReference type="Pfam" id="PF17961">
    <property type="entry name" value="Big_8"/>
    <property type="match status" value="1"/>
</dbReference>
<dbReference type="SUPFAM" id="SSF49401">
    <property type="entry name" value="Bacterial adhesins"/>
    <property type="match status" value="1"/>
</dbReference>
<accession>E0E1E7</accession>
<dbReference type="Pfam" id="PF17802">
    <property type="entry name" value="SpaA"/>
    <property type="match status" value="1"/>
</dbReference>
<reference evidence="10 11" key="1">
    <citation type="submission" date="2010-08" db="EMBL/GenBank/DDBJ databases">
        <authorList>
            <person name="Harkins D.M."/>
            <person name="Madupu R."/>
            <person name="Durkin A.S."/>
            <person name="Torralba M."/>
            <person name="Methe B."/>
            <person name="Sutton G.G."/>
            <person name="Nelson K.E."/>
        </authorList>
    </citation>
    <scope>NUCLEOTIDE SEQUENCE [LARGE SCALE GENOMIC DNA]</scope>
    <source>
        <strain evidence="10 11">DSM 17678</strain>
    </source>
</reference>
<evidence type="ECO:0000256" key="4">
    <source>
        <dbReference type="ARBA" id="ARBA00022729"/>
    </source>
</evidence>
<dbReference type="InterPro" id="IPR013783">
    <property type="entry name" value="Ig-like_fold"/>
</dbReference>
<keyword evidence="4" id="KW-0732">Signal</keyword>
<feature type="region of interest" description="Disordered" evidence="6">
    <location>
        <begin position="310"/>
        <end position="332"/>
    </location>
</feature>
<organism evidence="10 11">
    <name type="scientific">Peptostreptococcus stomatis DSM 17678</name>
    <dbReference type="NCBI Taxonomy" id="596315"/>
    <lineage>
        <taxon>Bacteria</taxon>
        <taxon>Bacillati</taxon>
        <taxon>Bacillota</taxon>
        <taxon>Clostridia</taxon>
        <taxon>Peptostreptococcales</taxon>
        <taxon>Peptostreptococcaceae</taxon>
        <taxon>Peptostreptococcus</taxon>
    </lineage>
</organism>
<keyword evidence="5" id="KW-0572">Peptidoglycan-anchor</keyword>
<evidence type="ECO:0000256" key="2">
    <source>
        <dbReference type="ARBA" id="ARBA00022512"/>
    </source>
</evidence>
<feature type="domain" description="CNA-B" evidence="7">
    <location>
        <begin position="893"/>
        <end position="991"/>
    </location>
</feature>
<feature type="domain" description="SpaA-like prealbumin fold" evidence="8">
    <location>
        <begin position="800"/>
        <end position="888"/>
    </location>
</feature>
<proteinExistence type="predicted"/>
<feature type="compositionally biased region" description="Low complexity" evidence="6">
    <location>
        <begin position="54"/>
        <end position="65"/>
    </location>
</feature>
<evidence type="ECO:0000259" key="7">
    <source>
        <dbReference type="Pfam" id="PF05738"/>
    </source>
</evidence>
<dbReference type="EMBL" id="ADGQ01000011">
    <property type="protein sequence ID" value="EFM65279.1"/>
    <property type="molecule type" value="Genomic_DNA"/>
</dbReference>
<comment type="caution">
    <text evidence="10">The sequence shown here is derived from an EMBL/GenBank/DDBJ whole genome shotgun (WGS) entry which is preliminary data.</text>
</comment>
<feature type="compositionally biased region" description="Basic and acidic residues" evidence="6">
    <location>
        <begin position="67"/>
        <end position="121"/>
    </location>
</feature>
<dbReference type="STRING" id="596315.HMPREF0634_1217"/>
<evidence type="ECO:0000256" key="5">
    <source>
        <dbReference type="ARBA" id="ARBA00023088"/>
    </source>
</evidence>
<name>E0E1E7_9FIRM</name>
<gene>
    <name evidence="10" type="ORF">HMPREF0634_1217</name>
</gene>
<comment type="subcellular location">
    <subcellularLocation>
        <location evidence="1">Secreted</location>
        <location evidence="1">Cell wall</location>
        <topology evidence="1">Peptidoglycan-anchor</topology>
    </subcellularLocation>
</comment>
<dbReference type="InterPro" id="IPR011252">
    <property type="entry name" value="Fibrogen-bd_dom1"/>
</dbReference>
<dbReference type="GeneID" id="84799995"/>
<dbReference type="InterPro" id="IPR008966">
    <property type="entry name" value="Adhesion_dom_sf"/>
</dbReference>
<evidence type="ECO:0000256" key="3">
    <source>
        <dbReference type="ARBA" id="ARBA00022525"/>
    </source>
</evidence>